<gene>
    <name evidence="2" type="ORF">KSP39_PZI020184</name>
</gene>
<keyword evidence="3" id="KW-1185">Reference proteome</keyword>
<dbReference type="Proteomes" id="UP001418222">
    <property type="component" value="Unassembled WGS sequence"/>
</dbReference>
<organism evidence="2 3">
    <name type="scientific">Platanthera zijinensis</name>
    <dbReference type="NCBI Taxonomy" id="2320716"/>
    <lineage>
        <taxon>Eukaryota</taxon>
        <taxon>Viridiplantae</taxon>
        <taxon>Streptophyta</taxon>
        <taxon>Embryophyta</taxon>
        <taxon>Tracheophyta</taxon>
        <taxon>Spermatophyta</taxon>
        <taxon>Magnoliopsida</taxon>
        <taxon>Liliopsida</taxon>
        <taxon>Asparagales</taxon>
        <taxon>Orchidaceae</taxon>
        <taxon>Orchidoideae</taxon>
        <taxon>Orchideae</taxon>
        <taxon>Orchidinae</taxon>
        <taxon>Platanthera</taxon>
    </lineage>
</organism>
<comment type="caution">
    <text evidence="2">The sequence shown here is derived from an EMBL/GenBank/DDBJ whole genome shotgun (WGS) entry which is preliminary data.</text>
</comment>
<evidence type="ECO:0000256" key="1">
    <source>
        <dbReference type="SAM" id="MobiDB-lite"/>
    </source>
</evidence>
<dbReference type="AlphaFoldDB" id="A0AAP0AZV5"/>
<dbReference type="EMBL" id="JBBWWQ010000018">
    <property type="protein sequence ID" value="KAK8921271.1"/>
    <property type="molecule type" value="Genomic_DNA"/>
</dbReference>
<name>A0AAP0AZV5_9ASPA</name>
<evidence type="ECO:0000313" key="3">
    <source>
        <dbReference type="Proteomes" id="UP001418222"/>
    </source>
</evidence>
<feature type="region of interest" description="Disordered" evidence="1">
    <location>
        <begin position="35"/>
        <end position="68"/>
    </location>
</feature>
<accession>A0AAP0AZV5</accession>
<feature type="compositionally biased region" description="Low complexity" evidence="1">
    <location>
        <begin position="51"/>
        <end position="65"/>
    </location>
</feature>
<sequence length="221" mass="24626">MNSDRSEVDTSRPFRSVKEAVAIFGERLLSGEAYSQRCRSGIKPSPPPLNSQRSPPSPSYSTSSSRFNRDREDELQIILSSMKKLETELQVTKRDVILVMNRVSETDIAVASMNAKLGEVEAAGGGFVEDRRNLKVGSDRWGDDEKSEEEIVQERRYEYLPSLAAALRLGHADGAGCGRRRMKVTKKKPIVPLIGELFSRKKDSGEPMDSLYCRSYFSGGT</sequence>
<protein>
    <submittedName>
        <fullName evidence="2">WEB family protein</fullName>
    </submittedName>
</protein>
<evidence type="ECO:0000313" key="2">
    <source>
        <dbReference type="EMBL" id="KAK8921271.1"/>
    </source>
</evidence>
<proteinExistence type="predicted"/>
<reference evidence="2 3" key="1">
    <citation type="journal article" date="2022" name="Nat. Plants">
        <title>Genomes of leafy and leafless Platanthera orchids illuminate the evolution of mycoheterotrophy.</title>
        <authorList>
            <person name="Li M.H."/>
            <person name="Liu K.W."/>
            <person name="Li Z."/>
            <person name="Lu H.C."/>
            <person name="Ye Q.L."/>
            <person name="Zhang D."/>
            <person name="Wang J.Y."/>
            <person name="Li Y.F."/>
            <person name="Zhong Z.M."/>
            <person name="Liu X."/>
            <person name="Yu X."/>
            <person name="Liu D.K."/>
            <person name="Tu X.D."/>
            <person name="Liu B."/>
            <person name="Hao Y."/>
            <person name="Liao X.Y."/>
            <person name="Jiang Y.T."/>
            <person name="Sun W.H."/>
            <person name="Chen J."/>
            <person name="Chen Y.Q."/>
            <person name="Ai Y."/>
            <person name="Zhai J.W."/>
            <person name="Wu S.S."/>
            <person name="Zhou Z."/>
            <person name="Hsiao Y.Y."/>
            <person name="Wu W.L."/>
            <person name="Chen Y.Y."/>
            <person name="Lin Y.F."/>
            <person name="Hsu J.L."/>
            <person name="Li C.Y."/>
            <person name="Wang Z.W."/>
            <person name="Zhao X."/>
            <person name="Zhong W.Y."/>
            <person name="Ma X.K."/>
            <person name="Ma L."/>
            <person name="Huang J."/>
            <person name="Chen G.Z."/>
            <person name="Huang M.Z."/>
            <person name="Huang L."/>
            <person name="Peng D.H."/>
            <person name="Luo Y.B."/>
            <person name="Zou S.Q."/>
            <person name="Chen S.P."/>
            <person name="Lan S."/>
            <person name="Tsai W.C."/>
            <person name="Van de Peer Y."/>
            <person name="Liu Z.J."/>
        </authorList>
    </citation>
    <scope>NUCLEOTIDE SEQUENCE [LARGE SCALE GENOMIC DNA]</scope>
    <source>
        <strain evidence="2">Lor287</strain>
    </source>
</reference>